<dbReference type="Proteomes" id="UP001141552">
    <property type="component" value="Unassembled WGS sequence"/>
</dbReference>
<protein>
    <submittedName>
        <fullName evidence="2">Uncharacterized protein</fullName>
    </submittedName>
</protein>
<dbReference type="OrthoDB" id="691043at2759"/>
<reference evidence="2" key="1">
    <citation type="submission" date="2022-02" db="EMBL/GenBank/DDBJ databases">
        <authorList>
            <person name="Henning P.M."/>
            <person name="McCubbin A.G."/>
            <person name="Shore J.S."/>
        </authorList>
    </citation>
    <scope>NUCLEOTIDE SEQUENCE</scope>
    <source>
        <strain evidence="2">F60SS</strain>
        <tissue evidence="2">Leaves</tissue>
    </source>
</reference>
<proteinExistence type="predicted"/>
<name>A0A9Q0GKL4_9ROSI</name>
<dbReference type="EMBL" id="JAKUCV010000274">
    <property type="protein sequence ID" value="KAJ4850597.1"/>
    <property type="molecule type" value="Genomic_DNA"/>
</dbReference>
<gene>
    <name evidence="2" type="ORF">Tsubulata_028341</name>
</gene>
<dbReference type="AlphaFoldDB" id="A0A9Q0GKL4"/>
<keyword evidence="3" id="KW-1185">Reference proteome</keyword>
<evidence type="ECO:0000256" key="1">
    <source>
        <dbReference type="SAM" id="MobiDB-lite"/>
    </source>
</evidence>
<feature type="region of interest" description="Disordered" evidence="1">
    <location>
        <begin position="63"/>
        <end position="98"/>
    </location>
</feature>
<dbReference type="PANTHER" id="PTHR33257">
    <property type="entry name" value="OS05G0165500 PROTEIN"/>
    <property type="match status" value="1"/>
</dbReference>
<comment type="caution">
    <text evidence="2">The sequence shown here is derived from an EMBL/GenBank/DDBJ whole genome shotgun (WGS) entry which is preliminary data.</text>
</comment>
<reference evidence="2" key="2">
    <citation type="journal article" date="2023" name="Plants (Basel)">
        <title>Annotation of the Turnera subulata (Passifloraceae) Draft Genome Reveals the S-Locus Evolved after the Divergence of Turneroideae from Passifloroideae in a Stepwise Manner.</title>
        <authorList>
            <person name="Henning P.M."/>
            <person name="Roalson E.H."/>
            <person name="Mir W."/>
            <person name="McCubbin A.G."/>
            <person name="Shore J.S."/>
        </authorList>
    </citation>
    <scope>NUCLEOTIDE SEQUENCE</scope>
    <source>
        <strain evidence="2">F60SS</strain>
    </source>
</reference>
<organism evidence="2 3">
    <name type="scientific">Turnera subulata</name>
    <dbReference type="NCBI Taxonomy" id="218843"/>
    <lineage>
        <taxon>Eukaryota</taxon>
        <taxon>Viridiplantae</taxon>
        <taxon>Streptophyta</taxon>
        <taxon>Embryophyta</taxon>
        <taxon>Tracheophyta</taxon>
        <taxon>Spermatophyta</taxon>
        <taxon>Magnoliopsida</taxon>
        <taxon>eudicotyledons</taxon>
        <taxon>Gunneridae</taxon>
        <taxon>Pentapetalae</taxon>
        <taxon>rosids</taxon>
        <taxon>fabids</taxon>
        <taxon>Malpighiales</taxon>
        <taxon>Passifloraceae</taxon>
        <taxon>Turnera</taxon>
    </lineage>
</organism>
<evidence type="ECO:0000313" key="2">
    <source>
        <dbReference type="EMBL" id="KAJ4850597.1"/>
    </source>
</evidence>
<accession>A0A9Q0GKL4</accession>
<dbReference type="PANTHER" id="PTHR33257:SF4">
    <property type="entry name" value="EXPRESSED PROTEIN"/>
    <property type="match status" value="1"/>
</dbReference>
<evidence type="ECO:0000313" key="3">
    <source>
        <dbReference type="Proteomes" id="UP001141552"/>
    </source>
</evidence>
<sequence length="116" mass="12632">MQASDGAEVSCHQESLRLINQDGKFLSRIMSKETSMANSSSRVYYGGASGAIPFMWESCPGTPKNSSYDDASFNPPLTPPPSHDSTLKSKPAHKNVRPTPTLSMHAFFLNVALKSR</sequence>